<evidence type="ECO:0000256" key="1">
    <source>
        <dbReference type="SAM" id="MobiDB-lite"/>
    </source>
</evidence>
<dbReference type="AlphaFoldDB" id="A0A9Q3IPE1"/>
<keyword evidence="3" id="KW-1185">Reference proteome</keyword>
<feature type="region of interest" description="Disordered" evidence="1">
    <location>
        <begin position="13"/>
        <end position="40"/>
    </location>
</feature>
<organism evidence="2 3">
    <name type="scientific">Austropuccinia psidii MF-1</name>
    <dbReference type="NCBI Taxonomy" id="1389203"/>
    <lineage>
        <taxon>Eukaryota</taxon>
        <taxon>Fungi</taxon>
        <taxon>Dikarya</taxon>
        <taxon>Basidiomycota</taxon>
        <taxon>Pucciniomycotina</taxon>
        <taxon>Pucciniomycetes</taxon>
        <taxon>Pucciniales</taxon>
        <taxon>Sphaerophragmiaceae</taxon>
        <taxon>Austropuccinia</taxon>
    </lineage>
</organism>
<reference evidence="2" key="1">
    <citation type="submission" date="2021-03" db="EMBL/GenBank/DDBJ databases">
        <title>Draft genome sequence of rust myrtle Austropuccinia psidii MF-1, a brazilian biotype.</title>
        <authorList>
            <person name="Quecine M.C."/>
            <person name="Pachon D.M.R."/>
            <person name="Bonatelli M.L."/>
            <person name="Correr F.H."/>
            <person name="Franceschini L.M."/>
            <person name="Leite T.F."/>
            <person name="Margarido G.R.A."/>
            <person name="Almeida C.A."/>
            <person name="Ferrarezi J.A."/>
            <person name="Labate C.A."/>
        </authorList>
    </citation>
    <scope>NUCLEOTIDE SEQUENCE</scope>
    <source>
        <strain evidence="2">MF-1</strain>
    </source>
</reference>
<evidence type="ECO:0000313" key="3">
    <source>
        <dbReference type="Proteomes" id="UP000765509"/>
    </source>
</evidence>
<evidence type="ECO:0000313" key="2">
    <source>
        <dbReference type="EMBL" id="MBW0547586.1"/>
    </source>
</evidence>
<gene>
    <name evidence="2" type="ORF">O181_087301</name>
</gene>
<accession>A0A9Q3IPE1</accession>
<dbReference type="EMBL" id="AVOT02052660">
    <property type="protein sequence ID" value="MBW0547586.1"/>
    <property type="molecule type" value="Genomic_DNA"/>
</dbReference>
<name>A0A9Q3IPE1_9BASI</name>
<comment type="caution">
    <text evidence="2">The sequence shown here is derived from an EMBL/GenBank/DDBJ whole genome shotgun (WGS) entry which is preliminary data.</text>
</comment>
<proteinExistence type="predicted"/>
<protein>
    <submittedName>
        <fullName evidence="2">Uncharacterized protein</fullName>
    </submittedName>
</protein>
<feature type="compositionally biased region" description="Acidic residues" evidence="1">
    <location>
        <begin position="26"/>
        <end position="35"/>
    </location>
</feature>
<dbReference type="Proteomes" id="UP000765509">
    <property type="component" value="Unassembled WGS sequence"/>
</dbReference>
<sequence length="130" mass="14524">MKTIINEIEIEDTKETNVVSVHESDSEPSEEEEPPDQLSIEDTNVSFEVTKLHTHLPQYSDKCMDLIHVQDAKMQRTKPARGKGSTAGSSCITHIVIKDREASYILTQVPFVLVLKKITLTGFITIGKKA</sequence>